<reference evidence="3 4" key="1">
    <citation type="submission" date="2024-02" db="EMBL/GenBank/DDBJ databases">
        <authorList>
            <person name="Chen Y."/>
            <person name="Shah S."/>
            <person name="Dougan E. K."/>
            <person name="Thang M."/>
            <person name="Chan C."/>
        </authorList>
    </citation>
    <scope>NUCLEOTIDE SEQUENCE [LARGE SCALE GENOMIC DNA]</scope>
</reference>
<gene>
    <name evidence="3" type="ORF">CCMP2556_LOCUS7318</name>
</gene>
<comment type="caution">
    <text evidence="3">The sequence shown here is derived from an EMBL/GenBank/DDBJ whole genome shotgun (WGS) entry which is preliminary data.</text>
</comment>
<feature type="compositionally biased region" description="Basic and acidic residues" evidence="2">
    <location>
        <begin position="1386"/>
        <end position="1413"/>
    </location>
</feature>
<sequence length="2085" mass="234760">MAEKEGHIPAWDGRAQTWRRYTKEVVWYVRSTPTHKRQYCATRLLSRLTGPARLLAMSWVDLNLDHPDGVRELLQRLAASPLVRQSLPNAAAICQQYFQFHRKPSESIQSFLVREALGYTEFVEALVRLYEDKHGVRQEDKDYGLPKADELEEWNEWEEGNTDSPHSSRRRSARAAHASEYGDAPWPDEEDPLQPESGSPWHASTVPSRQSVGVQPSTSGPPELSWTDSFVLGVLRGFRLLQSSGLTPEDKRDIISTTRGSLEFDVVARALQTLWDEQFLGRQNNTYQNHMLEEHDALVAENGDWSWALHGDSWESGGWEDWSDPHSQYYAADWTDYDWEDAHVQEASAEDTEALKEAQQAEKVAESLAAEAQRTWSEAQRATAALRRDRGFGHVVGAPGKGGKGPCFICGGPHYSKVCPDRRHPSYSKGYKGKNSFYQYDYNPEELYFVGKGKGKQKGKHSTFFASKGKKGKGKSSSSMMTRPPVNAYAADEVFMGALEIAEAHRAETATPLEAMGAHQGLLDCGATASAGPQVAVESLMKAILSKDHQAQIEIQKDERPYFRFGNGRWGQALYRVHVCSRASGEPRIFQLYALPNPPDLHDPNFDRSTLVPILVGMSHLAGSCSSMAVDFRTGMAMDTFKNEPEAYRLPSNRKGHYILDIVNYLTGGREILEGHAAIRVTSSRTSSQADLHVLEFHPLEHYDGFVQQPVEISEVDLQHSLHCLQRLHEHSRQLSNASAGTPSDLVVVAIKASTPKKKETAPLDHDRSFKMDTRDPRASSTQWPCFAKHVPATMKYNPHGAWINCAVCHVRLEYIPRVGSPGQHTKLDNPAMVKRVLKELYDLMDGESPTEDICRAMQAKIDAEEALLKLVADAKKSPPKTPPSTGYKTPVQDLTLSMSQRPSSPAPSWNMVHAVTGTQSPSSEDSGPLTGADMEKLLTEEEKIRLAALLRDRKGWSEAPMIDLERYFHENDLFWQGCRVDGCVYGMRNLKDTDFIKKSWKIMTTDEYFWKIYRAKTCGGGHSHSWIQGAETARSAYYPWKLCQAIARTWRQQFLSDKNVNYLFRNYDKPTTVQDLLAAEEEALQPELPQEDDLLPRVPDYADGIIPSNAERQQWQAKDTRTFQNADPSHEFAKLIQQRQAAEEVATRTRAKRVLSKLSNTIVRQPLRNFNPMDMVMVWRRLQPTLIHKGVRGGLKKAAKPRWIGPGRVVFQELLPHQEEGDHRRHILWVLVGSKMLRCSVHSVRPVTETERFTYEITTDEDPSQWKSLADILPKREYVDIVDEVPNEEDRELPDLPDEPDNTTYVPIPRAKHKQTFGPDEYVKVHRSSPLGLDSSSSANPKVKHWIPPPPAPDLEYTPSVAPEPGEHEDDLPEAEVGADTTEVSVREKREVNDYDREVERPPKKSKDEESHKKARSSYDLGWIDLLRADVDNEVQDFELYQAFQETEEPSANASMLHTSGAVSSVDATATQARTSLLSGSLMVLSRSRWTKTPTSRPFNLQWLAIQTQPQLCARCNLLLSDLVTNGQLEHAREIQNMITEIRLESYKLRFFKPKDAEHWSDLTFTTMADQSHNNRPGGNSTGGMISLISGPSCRSGHVTEFMLVNWRCWKLKRKAIASNDAEIQAVLESEDSNFRMRLLWTEIHGAGHQRPKERHDLVEETEKQARLVKGILCTDSRGGYDAVEMNESPLLGLSNMRAALQAFQLRDNLRRVGAELRWLASDFDLADSLTKRKASCREGLVKFLQTNRWSIAFDPQFVAAKRNKKTGHTAVSKVDKAMAWNEGHHFEPFDLFCSDSSELHYLHTFAADFLFWGGATNPPSAAQACMDAAVSWLGGVNSFIPGNSDWRTHGGLESRWFSFELFRDPLVRFFFNEEIRKGHAAQAVSVSQDTLLVDLTGPHSEQSSADKEFVLIRSNSEIARVAGENAHVDAHRHEQLYAVADNFEQDLKEASDKTGVQMVCTERFENLWAKDRQMHQQIGMPLVVVSDSSNNAFQGRRGRRGRVAGIDKGIYIFQTGAVGGLSPEQRVVQLQDTAEGRKVGIVALAAGYMAGKPSSLVDMRTCELTWRALSEVLQGIGGMDVNF</sequence>
<dbReference type="Proteomes" id="UP001642484">
    <property type="component" value="Unassembled WGS sequence"/>
</dbReference>
<protein>
    <submittedName>
        <fullName evidence="3">Uncharacterized protein</fullName>
    </submittedName>
</protein>
<feature type="region of interest" description="Disordered" evidence="2">
    <location>
        <begin position="459"/>
        <end position="482"/>
    </location>
</feature>
<evidence type="ECO:0000313" key="3">
    <source>
        <dbReference type="EMBL" id="CAK9003505.1"/>
    </source>
</evidence>
<evidence type="ECO:0000313" key="4">
    <source>
        <dbReference type="Proteomes" id="UP001642484"/>
    </source>
</evidence>
<accession>A0ABP0IQ54</accession>
<feature type="compositionally biased region" description="Acidic residues" evidence="2">
    <location>
        <begin position="1286"/>
        <end position="1302"/>
    </location>
</feature>
<feature type="compositionally biased region" description="Low complexity" evidence="2">
    <location>
        <begin position="1329"/>
        <end position="1339"/>
    </location>
</feature>
<evidence type="ECO:0000256" key="1">
    <source>
        <dbReference type="SAM" id="Coils"/>
    </source>
</evidence>
<feature type="region of interest" description="Disordered" evidence="2">
    <location>
        <begin position="757"/>
        <end position="776"/>
    </location>
</feature>
<name>A0ABP0IQ54_9DINO</name>
<keyword evidence="1" id="KW-0175">Coiled coil</keyword>
<proteinExistence type="predicted"/>
<keyword evidence="4" id="KW-1185">Reference proteome</keyword>
<organism evidence="3 4">
    <name type="scientific">Durusdinium trenchii</name>
    <dbReference type="NCBI Taxonomy" id="1381693"/>
    <lineage>
        <taxon>Eukaryota</taxon>
        <taxon>Sar</taxon>
        <taxon>Alveolata</taxon>
        <taxon>Dinophyceae</taxon>
        <taxon>Suessiales</taxon>
        <taxon>Symbiodiniaceae</taxon>
        <taxon>Durusdinium</taxon>
    </lineage>
</organism>
<dbReference type="EMBL" id="CAXAMN010003225">
    <property type="protein sequence ID" value="CAK9003505.1"/>
    <property type="molecule type" value="Genomic_DNA"/>
</dbReference>
<feature type="region of interest" description="Disordered" evidence="2">
    <location>
        <begin position="154"/>
        <end position="223"/>
    </location>
</feature>
<feature type="coiled-coil region" evidence="1">
    <location>
        <begin position="344"/>
        <end position="375"/>
    </location>
</feature>
<feature type="region of interest" description="Disordered" evidence="2">
    <location>
        <begin position="1286"/>
        <end position="1415"/>
    </location>
</feature>
<feature type="compositionally biased region" description="Polar residues" evidence="2">
    <location>
        <begin position="205"/>
        <end position="220"/>
    </location>
</feature>
<evidence type="ECO:0000256" key="2">
    <source>
        <dbReference type="SAM" id="MobiDB-lite"/>
    </source>
</evidence>